<name>A0ABS2E136_9BACT</name>
<organism evidence="8 9">
    <name type="scientific">Mediterranea massiliensis</name>
    <dbReference type="NCBI Taxonomy" id="1841865"/>
    <lineage>
        <taxon>Bacteria</taxon>
        <taxon>Pseudomonadati</taxon>
        <taxon>Bacteroidota</taxon>
        <taxon>Bacteroidia</taxon>
        <taxon>Bacteroidales</taxon>
        <taxon>Bacteroidaceae</taxon>
        <taxon>Mediterranea</taxon>
    </lineage>
</organism>
<protein>
    <submittedName>
        <fullName evidence="8">RagB/SusD family nutrient uptake outer membrane protein</fullName>
    </submittedName>
</protein>
<evidence type="ECO:0000313" key="9">
    <source>
        <dbReference type="Proteomes" id="UP000766986"/>
    </source>
</evidence>
<evidence type="ECO:0000256" key="3">
    <source>
        <dbReference type="ARBA" id="ARBA00022729"/>
    </source>
</evidence>
<dbReference type="Pfam" id="PF07980">
    <property type="entry name" value="SusD_RagB"/>
    <property type="match status" value="1"/>
</dbReference>
<dbReference type="PROSITE" id="PS51257">
    <property type="entry name" value="PROKAR_LIPOPROTEIN"/>
    <property type="match status" value="1"/>
</dbReference>
<keyword evidence="9" id="KW-1185">Reference proteome</keyword>
<dbReference type="Proteomes" id="UP000766986">
    <property type="component" value="Unassembled WGS sequence"/>
</dbReference>
<evidence type="ECO:0000256" key="5">
    <source>
        <dbReference type="ARBA" id="ARBA00023237"/>
    </source>
</evidence>
<comment type="subcellular location">
    <subcellularLocation>
        <location evidence="1">Cell outer membrane</location>
    </subcellularLocation>
</comment>
<dbReference type="SUPFAM" id="SSF48452">
    <property type="entry name" value="TPR-like"/>
    <property type="match status" value="1"/>
</dbReference>
<keyword evidence="5" id="KW-0998">Cell outer membrane</keyword>
<feature type="domain" description="RagB/SusD" evidence="6">
    <location>
        <begin position="377"/>
        <end position="521"/>
    </location>
</feature>
<evidence type="ECO:0000259" key="7">
    <source>
        <dbReference type="Pfam" id="PF14322"/>
    </source>
</evidence>
<evidence type="ECO:0000256" key="4">
    <source>
        <dbReference type="ARBA" id="ARBA00023136"/>
    </source>
</evidence>
<evidence type="ECO:0000313" key="8">
    <source>
        <dbReference type="EMBL" id="MBM6735294.1"/>
    </source>
</evidence>
<reference evidence="8 9" key="1">
    <citation type="journal article" date="2021" name="Sci. Rep.">
        <title>The distribution of antibiotic resistance genes in chicken gut microbiota commensals.</title>
        <authorList>
            <person name="Juricova H."/>
            <person name="Matiasovicova J."/>
            <person name="Kubasova T."/>
            <person name="Cejkova D."/>
            <person name="Rychlik I."/>
        </authorList>
    </citation>
    <scope>NUCLEOTIDE SEQUENCE [LARGE SCALE GENOMIC DNA]</scope>
    <source>
        <strain evidence="8 9">An772</strain>
    </source>
</reference>
<keyword evidence="4" id="KW-0472">Membrane</keyword>
<evidence type="ECO:0000259" key="6">
    <source>
        <dbReference type="Pfam" id="PF07980"/>
    </source>
</evidence>
<dbReference type="EMBL" id="JACLYZ010000016">
    <property type="protein sequence ID" value="MBM6735294.1"/>
    <property type="molecule type" value="Genomic_DNA"/>
</dbReference>
<gene>
    <name evidence="8" type="ORF">H7U35_08695</name>
</gene>
<accession>A0ABS2E136</accession>
<keyword evidence="3" id="KW-0732">Signal</keyword>
<evidence type="ECO:0000256" key="2">
    <source>
        <dbReference type="ARBA" id="ARBA00006275"/>
    </source>
</evidence>
<comment type="caution">
    <text evidence="8">The sequence shown here is derived from an EMBL/GenBank/DDBJ whole genome shotgun (WGS) entry which is preliminary data.</text>
</comment>
<dbReference type="Gene3D" id="1.25.40.390">
    <property type="match status" value="1"/>
</dbReference>
<feature type="domain" description="SusD-like N-terminal" evidence="7">
    <location>
        <begin position="77"/>
        <end position="220"/>
    </location>
</feature>
<dbReference type="InterPro" id="IPR033985">
    <property type="entry name" value="SusD-like_N"/>
</dbReference>
<comment type="similarity">
    <text evidence="2">Belongs to the SusD family.</text>
</comment>
<dbReference type="RefSeq" id="WP_205095462.1">
    <property type="nucleotide sequence ID" value="NZ_JACLYZ010000016.1"/>
</dbReference>
<sequence>MKMKKRNIILSVLFAAVGLTSCDMEKYPYNAVEESQYMTTANDFKSARIGLYSPYRTLTSGGHVLTPEFQCADFHATASYSNTYGNQYRWDFQSSDGNIEAIWGNFYTLIARSNYYIDSYQKLVNGEIPGISEADRALIDCWAGEAYFSRAFAYYNLATFFCEAYDPSTAAEVYGLPLQLTYVSNATDNSKYPGRSSLQATFEQINKDLTEAERLVNENKTVNSDTQAKYNYISQDLVTALRARVALWTKDYDTAISASTGLISSNKYPLINDGEAFRAMWVTDYGTEVIWQIYTAAPDELCSTNGTMFWGQYKNGDPQVMDFIPSQSLIDLYTDGDKDIRFTSFFATYHLALSNGSEADVYVFDKYPGNPDIYSQTIVDNHYINKPKPFRIAEQYLIAAEAYAAKNDVTNASKYLNDLCRTRIAEYTDKSYTNATILTAIQNERHKELVGEGFQLIDLKRWNLGIDRANAYQESTMVLQPGGVNTTALSKQAGDNRFVWPIPKAEYDANPQLKGQQNPGY</sequence>
<dbReference type="Pfam" id="PF14322">
    <property type="entry name" value="SusD-like_3"/>
    <property type="match status" value="1"/>
</dbReference>
<evidence type="ECO:0000256" key="1">
    <source>
        <dbReference type="ARBA" id="ARBA00004442"/>
    </source>
</evidence>
<dbReference type="InterPro" id="IPR012944">
    <property type="entry name" value="SusD_RagB_dom"/>
</dbReference>
<proteinExistence type="inferred from homology"/>
<dbReference type="InterPro" id="IPR011990">
    <property type="entry name" value="TPR-like_helical_dom_sf"/>
</dbReference>